<evidence type="ECO:0000256" key="27">
    <source>
        <dbReference type="ARBA" id="ARBA00023157"/>
    </source>
</evidence>
<dbReference type="Gene3D" id="3.30.70.1470">
    <property type="entry name" value="Caspase-like"/>
    <property type="match status" value="1"/>
</dbReference>
<dbReference type="SMART" id="SM00115">
    <property type="entry name" value="CASc"/>
    <property type="match status" value="1"/>
</dbReference>
<evidence type="ECO:0000256" key="7">
    <source>
        <dbReference type="ARBA" id="ARBA00022553"/>
    </source>
</evidence>
<feature type="compositionally biased region" description="Basic and acidic residues" evidence="43">
    <location>
        <begin position="1185"/>
        <end position="1206"/>
    </location>
</feature>
<dbReference type="InterPro" id="IPR016129">
    <property type="entry name" value="Caspase_his_AS"/>
</dbReference>
<dbReference type="PANTHER" id="PTHR43272:SF28">
    <property type="entry name" value="LONG-CHAIN-FATTY-ACID--COA LIGASE 1"/>
    <property type="match status" value="1"/>
</dbReference>
<dbReference type="GO" id="GO:0005783">
    <property type="term" value="C:endoplasmic reticulum"/>
    <property type="evidence" value="ECO:0007669"/>
    <property type="project" value="TreeGrafter"/>
</dbReference>
<comment type="catalytic activity">
    <reaction evidence="29">
        <text>5-hydroxy-(6E,8Z,11Z,14Z)-eicosatetraenoate + ATP + CoA = 5-hydroxy-(6E,8Z,11Z,14Z)-eicosatetraenoyl-CoA + AMP + diphosphate</text>
        <dbReference type="Rhea" id="RHEA:52108"/>
        <dbReference type="ChEBI" id="CHEBI:30616"/>
        <dbReference type="ChEBI" id="CHEBI:33019"/>
        <dbReference type="ChEBI" id="CHEBI:57287"/>
        <dbReference type="ChEBI" id="CHEBI:65341"/>
        <dbReference type="ChEBI" id="CHEBI:136407"/>
        <dbReference type="ChEBI" id="CHEBI:456215"/>
    </reaction>
    <physiologicalReaction direction="left-to-right" evidence="29">
        <dbReference type="Rhea" id="RHEA:52109"/>
    </physiologicalReaction>
</comment>
<dbReference type="InterPro" id="IPR020845">
    <property type="entry name" value="AMP-binding_CS"/>
</dbReference>
<dbReference type="PANTHER" id="PTHR43272">
    <property type="entry name" value="LONG-CHAIN-FATTY-ACID--COA LIGASE"/>
    <property type="match status" value="1"/>
</dbReference>
<comment type="similarity">
    <text evidence="5 41">Belongs to the peptidase C14A family.</text>
</comment>
<evidence type="ECO:0000256" key="42">
    <source>
        <dbReference type="RuleBase" id="RU369030"/>
    </source>
</evidence>
<evidence type="ECO:0000256" key="34">
    <source>
        <dbReference type="ARBA" id="ARBA00024565"/>
    </source>
</evidence>
<keyword evidence="14 42" id="KW-0547">Nucleotide-binding</keyword>
<comment type="catalytic activity">
    <reaction evidence="33">
        <text>(5Z,8Z,11Z,14Z)-eicosatetraenoate + ATP + CoA = (5Z,8Z,11Z,14Z)-eicosatetraenoyl-CoA + AMP + diphosphate</text>
        <dbReference type="Rhea" id="RHEA:19713"/>
        <dbReference type="ChEBI" id="CHEBI:30616"/>
        <dbReference type="ChEBI" id="CHEBI:32395"/>
        <dbReference type="ChEBI" id="CHEBI:33019"/>
        <dbReference type="ChEBI" id="CHEBI:57287"/>
        <dbReference type="ChEBI" id="CHEBI:57368"/>
        <dbReference type="ChEBI" id="CHEBI:456215"/>
        <dbReference type="EC" id="6.2.1.15"/>
    </reaction>
    <physiologicalReaction direction="left-to-right" evidence="33">
        <dbReference type="Rhea" id="RHEA:19714"/>
    </physiologicalReaction>
</comment>
<evidence type="ECO:0000256" key="33">
    <source>
        <dbReference type="ARBA" id="ARBA00024548"/>
    </source>
</evidence>
<keyword evidence="12 44" id="KW-0812">Transmembrane</keyword>
<dbReference type="Pfam" id="PF00501">
    <property type="entry name" value="AMP-binding"/>
    <property type="match status" value="1"/>
</dbReference>
<name>A0A2U9C9T3_SCOMX</name>
<dbReference type="InterPro" id="IPR000873">
    <property type="entry name" value="AMP-dep_synth/lig_dom"/>
</dbReference>
<evidence type="ECO:0000256" key="10">
    <source>
        <dbReference type="ARBA" id="ARBA00022676"/>
    </source>
</evidence>
<evidence type="ECO:0000256" key="2">
    <source>
        <dbReference type="ARBA" id="ARBA00004496"/>
    </source>
</evidence>
<evidence type="ECO:0000256" key="25">
    <source>
        <dbReference type="ARBA" id="ARBA00023136"/>
    </source>
</evidence>
<dbReference type="InterPro" id="IPR025214">
    <property type="entry name" value="CENP-U"/>
</dbReference>
<feature type="compositionally biased region" description="Basic and acidic residues" evidence="43">
    <location>
        <begin position="1316"/>
        <end position="1328"/>
    </location>
</feature>
<proteinExistence type="inferred from homology"/>
<comment type="catalytic activity">
    <reaction evidence="34">
        <text>(E)-hexadec-2-enoate + ATP + CoA = (2E)-hexadecenoyl-CoA + AMP + diphosphate</text>
        <dbReference type="Rhea" id="RHEA:36139"/>
        <dbReference type="ChEBI" id="CHEBI:30616"/>
        <dbReference type="ChEBI" id="CHEBI:33019"/>
        <dbReference type="ChEBI" id="CHEBI:57287"/>
        <dbReference type="ChEBI" id="CHEBI:61526"/>
        <dbReference type="ChEBI" id="CHEBI:72745"/>
        <dbReference type="ChEBI" id="CHEBI:456215"/>
    </reaction>
    <physiologicalReaction direction="left-to-right" evidence="34">
        <dbReference type="Rhea" id="RHEA:36140"/>
    </physiologicalReaction>
</comment>
<evidence type="ECO:0000256" key="22">
    <source>
        <dbReference type="ARBA" id="ARBA00022990"/>
    </source>
</evidence>
<keyword evidence="11" id="KW-0808">Transferase</keyword>
<keyword evidence="20" id="KW-0735">Signal-anchor</keyword>
<feature type="compositionally biased region" description="Low complexity" evidence="43">
    <location>
        <begin position="372"/>
        <end position="381"/>
    </location>
</feature>
<keyword evidence="6" id="KW-0963">Cytoplasm</keyword>
<comment type="catalytic activity">
    <reaction evidence="30">
        <text>a long-chain fatty acid + ATP + CoA = a long-chain fatty acyl-CoA + AMP + diphosphate</text>
        <dbReference type="Rhea" id="RHEA:15421"/>
        <dbReference type="ChEBI" id="CHEBI:30616"/>
        <dbReference type="ChEBI" id="CHEBI:33019"/>
        <dbReference type="ChEBI" id="CHEBI:57287"/>
        <dbReference type="ChEBI" id="CHEBI:57560"/>
        <dbReference type="ChEBI" id="CHEBI:83139"/>
        <dbReference type="ChEBI" id="CHEBI:456215"/>
        <dbReference type="EC" id="6.2.1.3"/>
    </reaction>
    <physiologicalReaction direction="left-to-right" evidence="30">
        <dbReference type="Rhea" id="RHEA:15422"/>
    </physiologicalReaction>
</comment>
<dbReference type="Gene3D" id="3.90.1480.20">
    <property type="entry name" value="Glycosyl transferase family 29"/>
    <property type="match status" value="1"/>
</dbReference>
<comment type="catalytic activity">
    <reaction evidence="38">
        <text>ganglioside GA2 (d18:1(4E)/18:0) + CMP-N-acetyl-beta-neuraminate = ganglioside GM2 (d18:1(4E)/18:0) + CMP + H(+)</text>
        <dbReference type="Rhea" id="RHEA:41776"/>
        <dbReference type="ChEBI" id="CHEBI:15378"/>
        <dbReference type="ChEBI" id="CHEBI:57812"/>
        <dbReference type="ChEBI" id="CHEBI:60377"/>
        <dbReference type="ChEBI" id="CHEBI:78485"/>
        <dbReference type="ChEBI" id="CHEBI:78486"/>
    </reaction>
    <physiologicalReaction direction="left-to-right" evidence="38">
        <dbReference type="Rhea" id="RHEA:41777"/>
    </physiologicalReaction>
</comment>
<evidence type="ECO:0000256" key="11">
    <source>
        <dbReference type="ARBA" id="ARBA00022679"/>
    </source>
</evidence>
<dbReference type="InterPro" id="IPR045311">
    <property type="entry name" value="LC-FACS_euk"/>
</dbReference>
<evidence type="ECO:0000256" key="12">
    <source>
        <dbReference type="ARBA" id="ARBA00022692"/>
    </source>
</evidence>
<keyword evidence="25 44" id="KW-0472">Membrane</keyword>
<dbReference type="SUPFAM" id="SSF56801">
    <property type="entry name" value="Acetyl-CoA synthetase-like"/>
    <property type="match status" value="1"/>
</dbReference>
<keyword evidence="24 42" id="KW-0443">Lipid metabolism</keyword>
<feature type="region of interest" description="Disordered" evidence="43">
    <location>
        <begin position="1447"/>
        <end position="1525"/>
    </location>
</feature>
<comment type="catalytic activity">
    <reaction evidence="37">
        <text>a beta-D-Gal-(1&lt;-&gt;1')-ceramide + CMP-N-acetyl-beta-neuraminate = N-acetyl-alpha-neuraminosyl-(2-&gt;3)-beta-D-galactosyl-(1&lt;-&gt;1')-ceramide + CMP + H(+)</text>
        <dbReference type="Rhea" id="RHEA:41780"/>
        <dbReference type="ChEBI" id="CHEBI:15378"/>
        <dbReference type="ChEBI" id="CHEBI:57812"/>
        <dbReference type="ChEBI" id="CHEBI:60377"/>
        <dbReference type="ChEBI" id="CHEBI:82643"/>
        <dbReference type="ChEBI" id="CHEBI:143593"/>
    </reaction>
    <physiologicalReaction direction="left-to-right" evidence="37">
        <dbReference type="Rhea" id="RHEA:41781"/>
    </physiologicalReaction>
</comment>
<keyword evidence="16" id="KW-0788">Thiol protease</keyword>
<keyword evidence="9" id="KW-0645">Protease</keyword>
<keyword evidence="19" id="KW-0832">Ubl conjugation</keyword>
<dbReference type="PROSITE" id="PS50208">
    <property type="entry name" value="CASPASE_P20"/>
    <property type="match status" value="1"/>
</dbReference>
<dbReference type="PRINTS" id="PR00376">
    <property type="entry name" value="IL1BCENZYME"/>
</dbReference>
<keyword evidence="28" id="KW-0325">Glycoprotein</keyword>
<keyword evidence="26" id="KW-0865">Zymogen</keyword>
<feature type="compositionally biased region" description="Basic and acidic residues" evidence="43">
    <location>
        <begin position="1143"/>
        <end position="1160"/>
    </location>
</feature>
<keyword evidence="17 42" id="KW-0276">Fatty acid metabolism</keyword>
<comment type="subcellular location">
    <subcellularLocation>
        <location evidence="2">Cytoplasm</location>
    </subcellularLocation>
    <subcellularLocation>
        <location evidence="1">Golgi apparatus membrane</location>
        <topology evidence="1">Single-pass type II membrane protein</topology>
    </subcellularLocation>
</comment>
<feature type="compositionally biased region" description="Low complexity" evidence="43">
    <location>
        <begin position="1334"/>
        <end position="1348"/>
    </location>
</feature>
<evidence type="ECO:0000256" key="30">
    <source>
        <dbReference type="ARBA" id="ARBA00024484"/>
    </source>
</evidence>
<feature type="compositionally biased region" description="Basic residues" evidence="43">
    <location>
        <begin position="1161"/>
        <end position="1172"/>
    </location>
</feature>
<comment type="function">
    <text evidence="42">Catalyzes the conversion of long-chain fatty acids to their active form acyl-CoAs for both synthesis of cellular lipids, and degradation via beta-oxidation.</text>
</comment>
<dbReference type="Gene3D" id="3.40.50.1460">
    <property type="match status" value="1"/>
</dbReference>
<dbReference type="EMBL" id="CP026255">
    <property type="protein sequence ID" value="AWP12515.1"/>
    <property type="molecule type" value="Genomic_DNA"/>
</dbReference>
<evidence type="ECO:0000256" key="44">
    <source>
        <dbReference type="SAM" id="Phobius"/>
    </source>
</evidence>
<dbReference type="InterPro" id="IPR015917">
    <property type="entry name" value="Pept_C14A"/>
</dbReference>
<evidence type="ECO:0000256" key="18">
    <source>
        <dbReference type="ARBA" id="ARBA00022840"/>
    </source>
</evidence>
<feature type="compositionally biased region" description="Basic residues" evidence="43">
    <location>
        <begin position="1241"/>
        <end position="1256"/>
    </location>
</feature>
<keyword evidence="22" id="KW-0007">Acetylation</keyword>
<dbReference type="STRING" id="52904.ENSSMAP00000023860"/>
<dbReference type="GO" id="GO:0097194">
    <property type="term" value="P:execution phase of apoptosis"/>
    <property type="evidence" value="ECO:0007669"/>
    <property type="project" value="UniProtKB-ARBA"/>
</dbReference>
<keyword evidence="23" id="KW-0333">Golgi apparatus</keyword>
<gene>
    <name evidence="47" type="ORF">SMAX5B_019103</name>
</gene>
<dbReference type="GO" id="GO:0000139">
    <property type="term" value="C:Golgi membrane"/>
    <property type="evidence" value="ECO:0007669"/>
    <property type="project" value="UniProtKB-SubCell"/>
</dbReference>
<dbReference type="FunFam" id="3.30.70.1470:FF:000002">
    <property type="entry name" value="Caspase-3"/>
    <property type="match status" value="1"/>
</dbReference>
<evidence type="ECO:0000256" key="37">
    <source>
        <dbReference type="ARBA" id="ARBA00048050"/>
    </source>
</evidence>
<evidence type="ECO:0000256" key="39">
    <source>
        <dbReference type="ARBA" id="ARBA00049139"/>
    </source>
</evidence>
<evidence type="ECO:0000256" key="19">
    <source>
        <dbReference type="ARBA" id="ARBA00022843"/>
    </source>
</evidence>
<feature type="region of interest" description="Disordered" evidence="43">
    <location>
        <begin position="1143"/>
        <end position="1364"/>
    </location>
</feature>
<dbReference type="CDD" id="cd00032">
    <property type="entry name" value="CASc"/>
    <property type="match status" value="1"/>
</dbReference>
<feature type="compositionally biased region" description="Polar residues" evidence="43">
    <location>
        <begin position="1494"/>
        <end position="1517"/>
    </location>
</feature>
<dbReference type="GO" id="GO:0051604">
    <property type="term" value="P:protein maturation"/>
    <property type="evidence" value="ECO:0007669"/>
    <property type="project" value="UniProtKB-ARBA"/>
</dbReference>
<keyword evidence="21 44" id="KW-1133">Transmembrane helix</keyword>
<feature type="region of interest" description="Disordered" evidence="43">
    <location>
        <begin position="360"/>
        <end position="382"/>
    </location>
</feature>
<organism evidence="47 48">
    <name type="scientific">Scophthalmus maximus</name>
    <name type="common">Turbot</name>
    <name type="synonym">Psetta maxima</name>
    <dbReference type="NCBI Taxonomy" id="52904"/>
    <lineage>
        <taxon>Eukaryota</taxon>
        <taxon>Metazoa</taxon>
        <taxon>Chordata</taxon>
        <taxon>Craniata</taxon>
        <taxon>Vertebrata</taxon>
        <taxon>Euteleostomi</taxon>
        <taxon>Actinopterygii</taxon>
        <taxon>Neopterygii</taxon>
        <taxon>Teleostei</taxon>
        <taxon>Neoteleostei</taxon>
        <taxon>Acanthomorphata</taxon>
        <taxon>Carangaria</taxon>
        <taxon>Pleuronectiformes</taxon>
        <taxon>Pleuronectoidei</taxon>
        <taxon>Scophthalmidae</taxon>
        <taxon>Scophthalmus</taxon>
    </lineage>
</organism>
<evidence type="ECO:0000256" key="28">
    <source>
        <dbReference type="ARBA" id="ARBA00023180"/>
    </source>
</evidence>
<evidence type="ECO:0000313" key="48">
    <source>
        <dbReference type="Proteomes" id="UP000246464"/>
    </source>
</evidence>
<comment type="similarity">
    <text evidence="4 42">Belongs to the ATP-dependent AMP-binding enzyme family.</text>
</comment>
<sequence length="1763" mass="195600">MRLSLRWAAHRYVFVVGVVLGLLGLVMVSLPLNGTRTTKPLNWHVSPAHKKLVQEHVLRVLEGRCRPGSTRQSLLARLPASGSVDQPFLWKDGPLPDHLFRDPPPFGFRGVRAKVDDLLKLLEHSDVAHQPGKTSAKCQRCVVVGNGGILRGLELGPLIDRFDTIIRLNSGPLGAFSVDVGNRTSIRMSYPEGTPLHWIDTDPHTLFVAVVYKSVDISWISAMINKLAVSLWDRLFFWQKVPQQIPLEPRRFRLLNPHVIRETALDLLRYPPPRPRLFGWDKNVPTLGVSALNLASLLCDEVSLAGFGYNLSQQGALLHYYDHLPMSAMLRQKMHNVDRETELLQNLLLSDSISSSQLTTRRVTTHGSLGESSSSSSSSSSIMLSPDTFQRLRLPDMDDVGQYIRSVPTPVFVGVGAVAAATAYYLATRPATLPSVCDLHMQSVEVPGKDFERRSVLQNGNGHLTHVYDDGRTLYEFFLRGVRISNNGPCLGSRKPKQPYEWMSYREVMERTENLGSAFLHKGHSKTTDPHIGIFSQNRPEWTISELACYTYSLVSVPLYDTLGTEAISYILDKACISTIVCDVADKVNLVLDCTKDRKHNVRTIVLMETPSAELVTRGRQAGIHILSLQEMEAIGKANHHQPVPPQPEDMAVICFTSGTTGDPKGAMLTHGNIVSNCSAFIKLTERHCLFSDSDVHISFLPLAHMFERVTQGVMIVHGASIGFFQGDIRRLTDDLNTLRPTVFPVVPRLLNRMYDKIFGQANTSLKRWLLGFAYRRKEAELMKGIVRRDSIWDRLIFGKVQASLGGRVRLMFTGAAPISPTVLTFLRAAIGCQFYEGYGQTECTAGCTMNLPGDWSAGHVGAPLPCNSIKLVDVPEMNYLAVNGEGEVCVKGANVFQGYLKDPAKTAETIDAEGWVHTGDIGKWLPNGTLRIVDRKKHIFKLAQGEYIAPEKIETIYLRSDAVAQVFVHGDSLQACLVAVVVPDHDFLSGWTKKTLRLEGSYQELCGREEVKAAILEDMLRLGKEGGLKSFEQARAIHIHSELFSIENGLLTPTLKAKRNCLRQHFRSQIEELYAGITIAKKGRGAKVPAGPPDQRQASSRDVAEAPNVSAIDKTSFLEALQLNDGNPLHSTAMEEELNVLEEGRVDRGKAGRPNDPRTLKAKQRGAAAKRKATETDEENGEEEEKKRTRRSTGEKVKARPDKGGERKKKKAEPEVPVGAVSSSDADSTPHTSSQPASRANRHLVGKKPAKRRSAGKTTAVRPLKRQQTTKDTKRRSESDIEKSNDPESQEESDTGADQQSRKRVLSSDEEVEEEKSWKPSPKEARVYRFVSSRKSSSGSASAGAGRSDTDKQRSKRPARQAGTNLEVVLDAFLDFCDQYRESVESKAVKQSIDSFSSHVKEQLLEKISSDKELRVLKRENAKVGSLIRTKTQRMLDAKHELMREGDRPAQTHLHGPVAKERNMAEVHDDGDKPIAGDTVDALKQFTKRSKAETTGSSGSTEEVDSTPSSRDSSAAGSDPHRYRMDYPSMGTCVIINNKNFHSSTNMSARNGTDVDAAIAMKTFSDLGYKLKVANDQTVKKMKQLLSNVSEEDHSGSASFACVLLSHGDNGVIYGTDGCEMIENLTKYFKGDRCKSLVGKPKLFFIQACRGTALDDGAIYETDSVDEQTSERIPVEADFLYAYSTAPGYYSWRNTGNGSWFMQAMCEMLQQYRGELELMQIMTRVNRKVALHFESASNLPGYSGKKQIPCIVSMLTKDFYFP</sequence>
<evidence type="ECO:0000256" key="14">
    <source>
        <dbReference type="ARBA" id="ARBA00022741"/>
    </source>
</evidence>
<keyword evidence="8 42" id="KW-0436">Ligase</keyword>
<evidence type="ECO:0000256" key="20">
    <source>
        <dbReference type="ARBA" id="ARBA00022968"/>
    </source>
</evidence>
<dbReference type="GO" id="GO:0005524">
    <property type="term" value="F:ATP binding"/>
    <property type="evidence" value="ECO:0007669"/>
    <property type="project" value="UniProtKB-KW"/>
</dbReference>
<dbReference type="FunFam" id="3.90.1480.20:FF:000006">
    <property type="entry name" value="ST3 beta-galactoside alpha-2,3-sialyltransferase 5"/>
    <property type="match status" value="1"/>
</dbReference>
<dbReference type="SUPFAM" id="SSF52129">
    <property type="entry name" value="Caspase-like"/>
    <property type="match status" value="1"/>
</dbReference>
<reference evidence="47 48" key="1">
    <citation type="submission" date="2017-12" db="EMBL/GenBank/DDBJ databases">
        <title>Integrating genomic resources of turbot (Scophthalmus maximus) in depth evaluation of genetic and physical mapping variation across individuals.</title>
        <authorList>
            <person name="Martinez P."/>
        </authorList>
    </citation>
    <scope>NUCLEOTIDE SEQUENCE [LARGE SCALE GENOMIC DNA]</scope>
</reference>
<protein>
    <recommendedName>
        <fullName evidence="42">Long-chain-fatty-acid--CoA ligase</fullName>
        <ecNumber evidence="42">6.2.1.3</ecNumber>
    </recommendedName>
</protein>
<dbReference type="InterPro" id="IPR038578">
    <property type="entry name" value="GT29-like_sf"/>
</dbReference>
<evidence type="ECO:0000256" key="24">
    <source>
        <dbReference type="ARBA" id="ARBA00023098"/>
    </source>
</evidence>
<comment type="catalytic activity">
    <reaction evidence="32">
        <text>15-hydroxy-(5Z,8Z,11Z,13E)-eicosatetraenoate + ATP + CoA = 15-hydroxy-(5Z,8Z,11Z,13E)-eicosatetraenoyl-CoA + AMP + diphosphate</text>
        <dbReference type="Rhea" id="RHEA:52116"/>
        <dbReference type="ChEBI" id="CHEBI:30616"/>
        <dbReference type="ChEBI" id="CHEBI:33019"/>
        <dbReference type="ChEBI" id="CHEBI:57287"/>
        <dbReference type="ChEBI" id="CHEBI:78832"/>
        <dbReference type="ChEBI" id="CHEBI:136409"/>
        <dbReference type="ChEBI" id="CHEBI:456215"/>
    </reaction>
    <physiologicalReaction direction="left-to-right" evidence="32">
        <dbReference type="Rhea" id="RHEA:52117"/>
    </physiologicalReaction>
</comment>
<evidence type="ECO:0000256" key="3">
    <source>
        <dbReference type="ARBA" id="ARBA00006003"/>
    </source>
</evidence>
<dbReference type="InterPro" id="IPR002138">
    <property type="entry name" value="Pept_C14_p10"/>
</dbReference>
<evidence type="ECO:0000256" key="9">
    <source>
        <dbReference type="ARBA" id="ARBA00022670"/>
    </source>
</evidence>
<evidence type="ECO:0000256" key="31">
    <source>
        <dbReference type="ARBA" id="ARBA00024495"/>
    </source>
</evidence>
<dbReference type="GO" id="GO:0006508">
    <property type="term" value="P:proteolysis"/>
    <property type="evidence" value="ECO:0007669"/>
    <property type="project" value="UniProtKB-KW"/>
</dbReference>
<feature type="transmembrane region" description="Helical" evidence="44">
    <location>
        <begin position="12"/>
        <end position="32"/>
    </location>
</feature>
<dbReference type="Pfam" id="PF00777">
    <property type="entry name" value="Glyco_transf_29"/>
    <property type="match status" value="1"/>
</dbReference>
<evidence type="ECO:0000256" key="43">
    <source>
        <dbReference type="SAM" id="MobiDB-lite"/>
    </source>
</evidence>
<evidence type="ECO:0000256" key="17">
    <source>
        <dbReference type="ARBA" id="ARBA00022832"/>
    </source>
</evidence>
<evidence type="ECO:0000259" key="46">
    <source>
        <dbReference type="PROSITE" id="PS50208"/>
    </source>
</evidence>
<evidence type="ECO:0000256" key="36">
    <source>
        <dbReference type="ARBA" id="ARBA00045587"/>
    </source>
</evidence>
<evidence type="ECO:0000256" key="35">
    <source>
        <dbReference type="ARBA" id="ARBA00043651"/>
    </source>
</evidence>
<keyword evidence="7" id="KW-0597">Phosphoprotein</keyword>
<feature type="compositionally biased region" description="Basic and acidic residues" evidence="43">
    <location>
        <begin position="1459"/>
        <end position="1476"/>
    </location>
</feature>
<keyword evidence="27" id="KW-1015">Disulfide bond</keyword>
<dbReference type="PROSITE" id="PS01121">
    <property type="entry name" value="CASPASE_HIS"/>
    <property type="match status" value="1"/>
</dbReference>
<dbReference type="Proteomes" id="UP000246464">
    <property type="component" value="Chromosome 13"/>
</dbReference>
<feature type="region of interest" description="Disordered" evidence="43">
    <location>
        <begin position="1085"/>
        <end position="1108"/>
    </location>
</feature>
<dbReference type="CDD" id="cd05927">
    <property type="entry name" value="LC-FACS_euk"/>
    <property type="match status" value="1"/>
</dbReference>
<dbReference type="PROSITE" id="PS00455">
    <property type="entry name" value="AMP_BINDING"/>
    <property type="match status" value="1"/>
</dbReference>
<evidence type="ECO:0000259" key="45">
    <source>
        <dbReference type="PROSITE" id="PS50207"/>
    </source>
</evidence>
<dbReference type="EMBL" id="CP026255">
    <property type="protein sequence ID" value="AWP12516.1"/>
    <property type="molecule type" value="Genomic_DNA"/>
</dbReference>
<dbReference type="EC" id="6.2.1.3" evidence="42"/>
<evidence type="ECO:0000256" key="13">
    <source>
        <dbReference type="ARBA" id="ARBA00022703"/>
    </source>
</evidence>
<dbReference type="InterPro" id="IPR042099">
    <property type="entry name" value="ANL_N_sf"/>
</dbReference>
<evidence type="ECO:0000256" key="4">
    <source>
        <dbReference type="ARBA" id="ARBA00006432"/>
    </source>
</evidence>
<feature type="compositionally biased region" description="Polar residues" evidence="43">
    <location>
        <begin position="1222"/>
        <end position="1239"/>
    </location>
</feature>
<dbReference type="FunFam" id="3.40.50.1460:FF:000001">
    <property type="entry name" value="Caspase-3 preproprotein"/>
    <property type="match status" value="1"/>
</dbReference>
<feature type="domain" description="Caspase family p10" evidence="45">
    <location>
        <begin position="1670"/>
        <end position="1763"/>
    </location>
</feature>
<dbReference type="PROSITE" id="PS01122">
    <property type="entry name" value="CASPASE_CYS"/>
    <property type="match status" value="1"/>
</dbReference>
<comment type="catalytic activity">
    <reaction evidence="39">
        <text>hexadecanoate + ATP + CoA = hexadecanoyl-CoA + AMP + diphosphate</text>
        <dbReference type="Rhea" id="RHEA:30751"/>
        <dbReference type="ChEBI" id="CHEBI:7896"/>
        <dbReference type="ChEBI" id="CHEBI:30616"/>
        <dbReference type="ChEBI" id="CHEBI:33019"/>
        <dbReference type="ChEBI" id="CHEBI:57287"/>
        <dbReference type="ChEBI" id="CHEBI:57379"/>
        <dbReference type="ChEBI" id="CHEBI:456215"/>
    </reaction>
    <physiologicalReaction direction="left-to-right" evidence="39">
        <dbReference type="Rhea" id="RHEA:30752"/>
    </physiologicalReaction>
</comment>
<dbReference type="GO" id="GO:0047676">
    <property type="term" value="F:arachidonate-CoA ligase activity"/>
    <property type="evidence" value="ECO:0007669"/>
    <property type="project" value="UniProtKB-EC"/>
</dbReference>
<keyword evidence="48" id="KW-1185">Reference proteome</keyword>
<keyword evidence="13" id="KW-0053">Apoptosis</keyword>
<dbReference type="InterPro" id="IPR029030">
    <property type="entry name" value="Caspase-like_dom_sf"/>
</dbReference>
<comment type="catalytic activity">
    <reaction evidence="40">
        <text>ganglioside GA1 (d18:1(4E)/18:0) + CMP-N-acetyl-beta-neuraminate = ganglioside GM1 (d18:1(4E)/18:0) + CMP + H(+)</text>
        <dbReference type="Rhea" id="RHEA:41784"/>
        <dbReference type="ChEBI" id="CHEBI:15378"/>
        <dbReference type="ChEBI" id="CHEBI:57812"/>
        <dbReference type="ChEBI" id="CHEBI:60377"/>
        <dbReference type="ChEBI" id="CHEBI:73110"/>
        <dbReference type="ChEBI" id="CHEBI:78484"/>
    </reaction>
    <physiologicalReaction direction="left-to-right" evidence="40">
        <dbReference type="Rhea" id="RHEA:41785"/>
    </physiologicalReaction>
</comment>
<evidence type="ECO:0000256" key="26">
    <source>
        <dbReference type="ARBA" id="ARBA00023145"/>
    </source>
</evidence>
<comment type="similarity">
    <text evidence="3">Belongs to the glycosyltransferase 29 family.</text>
</comment>
<dbReference type="InterPro" id="IPR001309">
    <property type="entry name" value="Pept_C14_p20"/>
</dbReference>
<comment type="catalytic activity">
    <reaction evidence="31">
        <text>12-hydroxy-(5Z,8Z,10E,14Z)-eicosatetraenoate + ATP + CoA = 12-hydroxy-(5Z,8Z,10E,14Z)-eicosatetraenoyl-CoA + AMP + diphosphate</text>
        <dbReference type="Rhea" id="RHEA:52112"/>
        <dbReference type="ChEBI" id="CHEBI:30616"/>
        <dbReference type="ChEBI" id="CHEBI:33019"/>
        <dbReference type="ChEBI" id="CHEBI:57287"/>
        <dbReference type="ChEBI" id="CHEBI:90718"/>
        <dbReference type="ChEBI" id="CHEBI:136408"/>
        <dbReference type="ChEBI" id="CHEBI:456215"/>
    </reaction>
    <physiologicalReaction direction="left-to-right" evidence="31">
        <dbReference type="Rhea" id="RHEA:52113"/>
    </physiologicalReaction>
</comment>
<evidence type="ECO:0000256" key="8">
    <source>
        <dbReference type="ARBA" id="ARBA00022598"/>
    </source>
</evidence>
<dbReference type="Gene3D" id="3.40.50.12780">
    <property type="entry name" value="N-terminal domain of ligase-like"/>
    <property type="match status" value="1"/>
</dbReference>
<evidence type="ECO:0000256" key="38">
    <source>
        <dbReference type="ARBA" id="ARBA00048805"/>
    </source>
</evidence>
<evidence type="ECO:0000256" key="5">
    <source>
        <dbReference type="ARBA" id="ARBA00010134"/>
    </source>
</evidence>
<evidence type="ECO:0000256" key="21">
    <source>
        <dbReference type="ARBA" id="ARBA00022989"/>
    </source>
</evidence>
<evidence type="ECO:0000256" key="32">
    <source>
        <dbReference type="ARBA" id="ARBA00024532"/>
    </source>
</evidence>
<dbReference type="GO" id="GO:0047291">
    <property type="term" value="F:lactosylceramide alpha-2,3-sialyltransferase activity"/>
    <property type="evidence" value="ECO:0007669"/>
    <property type="project" value="UniProtKB-EC"/>
</dbReference>
<accession>A0A2U9C9T3</accession>
<evidence type="ECO:0000256" key="15">
    <source>
        <dbReference type="ARBA" id="ARBA00022801"/>
    </source>
</evidence>
<evidence type="ECO:0000256" key="6">
    <source>
        <dbReference type="ARBA" id="ARBA00022490"/>
    </source>
</evidence>
<evidence type="ECO:0000313" key="47">
    <source>
        <dbReference type="EMBL" id="AWP12516.1"/>
    </source>
</evidence>
<evidence type="ECO:0000256" key="1">
    <source>
        <dbReference type="ARBA" id="ARBA00004323"/>
    </source>
</evidence>
<keyword evidence="15" id="KW-0378">Hydrolase</keyword>
<keyword evidence="18 42" id="KW-0067">ATP-binding</keyword>
<dbReference type="InterPro" id="IPR011600">
    <property type="entry name" value="Pept_C14_caspase"/>
</dbReference>
<feature type="domain" description="Caspase family p20" evidence="46">
    <location>
        <begin position="1530"/>
        <end position="1654"/>
    </location>
</feature>
<dbReference type="Pfam" id="PF13097">
    <property type="entry name" value="CENP-U"/>
    <property type="match status" value="1"/>
</dbReference>
<comment type="function">
    <text evidence="36">Transfers the sialyl group (N-acetyl-alpha-neuraminyl or NeuAc) from CMP-NeuAc to the non-reducing terminal galactose (Gal) of glycosphingolipids forming gangliosides (important molecules involved in the regulation of multiple cellular processes, including cell proliferation and differentiation, apoptosis, embryogenesis, development, and oncogenesis). Mainly involved in the biosynthesis of ganglioside GM3 but can also use different glycolipids as substrate acceptors such as D-galactosylceramide (GalCer), asialo-GM2 (GA2) and asialo-GM1 (GA1), although less preferentially than beta-D-Gal-(1-&gt;4)-beta-D-Glc-(1&lt;-&gt;1)-Cer (LacCer).</text>
</comment>
<comment type="catalytic activity">
    <reaction evidence="35">
        <text>a beta-D-Gal-(1-&gt;4)-beta-D-Glc-(1&lt;-&gt;1)-Cer(d18:1(4E)) + CMP-N-acetyl-beta-neuraminate = a ganglioside GM3 (d18:1(4E)) + CMP + H(+)</text>
        <dbReference type="Rhea" id="RHEA:18417"/>
        <dbReference type="ChEBI" id="CHEBI:15378"/>
        <dbReference type="ChEBI" id="CHEBI:17950"/>
        <dbReference type="ChEBI" id="CHEBI:57812"/>
        <dbReference type="ChEBI" id="CHEBI:60065"/>
        <dbReference type="ChEBI" id="CHEBI:60377"/>
        <dbReference type="EC" id="2.4.3.9"/>
    </reaction>
    <physiologicalReaction direction="left-to-right" evidence="35">
        <dbReference type="Rhea" id="RHEA:18418"/>
    </physiologicalReaction>
</comment>
<dbReference type="InterPro" id="IPR001675">
    <property type="entry name" value="Glyco_trans_29"/>
</dbReference>
<dbReference type="InterPro" id="IPR033139">
    <property type="entry name" value="Caspase_cys_AS"/>
</dbReference>
<evidence type="ECO:0000256" key="16">
    <source>
        <dbReference type="ARBA" id="ARBA00022807"/>
    </source>
</evidence>
<evidence type="ECO:0000256" key="29">
    <source>
        <dbReference type="ARBA" id="ARBA00024469"/>
    </source>
</evidence>
<feature type="compositionally biased region" description="Basic and acidic residues" evidence="43">
    <location>
        <begin position="1270"/>
        <end position="1287"/>
    </location>
</feature>
<dbReference type="PROSITE" id="PS50207">
    <property type="entry name" value="CASPASE_P10"/>
    <property type="match status" value="1"/>
</dbReference>
<dbReference type="Pfam" id="PF00656">
    <property type="entry name" value="Peptidase_C14"/>
    <property type="match status" value="1"/>
</dbReference>
<evidence type="ECO:0000256" key="23">
    <source>
        <dbReference type="ARBA" id="ARBA00023034"/>
    </source>
</evidence>
<keyword evidence="10" id="KW-0328">Glycosyltransferase</keyword>
<dbReference type="GO" id="GO:0004197">
    <property type="term" value="F:cysteine-type endopeptidase activity"/>
    <property type="evidence" value="ECO:0007669"/>
    <property type="project" value="InterPro"/>
</dbReference>
<evidence type="ECO:0000256" key="40">
    <source>
        <dbReference type="ARBA" id="ARBA00049539"/>
    </source>
</evidence>
<evidence type="ECO:0000256" key="41">
    <source>
        <dbReference type="RuleBase" id="RU003971"/>
    </source>
</evidence>
<feature type="compositionally biased region" description="Polar residues" evidence="43">
    <location>
        <begin position="360"/>
        <end position="371"/>
    </location>
</feature>